<feature type="transmembrane region" description="Helical" evidence="1">
    <location>
        <begin position="34"/>
        <end position="59"/>
    </location>
</feature>
<dbReference type="Ensembl" id="ENSSSCT00015046361.1">
    <property type="protein sequence ID" value="ENSSSCP00015018349.1"/>
    <property type="gene ID" value="ENSSSCG00015034998.1"/>
</dbReference>
<dbReference type="Ensembl" id="ENSSSCT00030009632.1">
    <property type="protein sequence ID" value="ENSSSCP00030004111.1"/>
    <property type="gene ID" value="ENSSSCG00030007195.1"/>
</dbReference>
<protein>
    <submittedName>
        <fullName evidence="2">Uncharacterized protein</fullName>
    </submittedName>
</protein>
<dbReference type="Proteomes" id="UP000694570">
    <property type="component" value="Unplaced"/>
</dbReference>
<dbReference type="Proteomes" id="UP000694727">
    <property type="component" value="Unplaced"/>
</dbReference>
<reference evidence="2" key="1">
    <citation type="submission" date="2025-05" db="UniProtKB">
        <authorList>
            <consortium name="Ensembl"/>
        </authorList>
    </citation>
    <scope>IDENTIFICATION</scope>
</reference>
<sequence>MVSFAVQNLVSLIRFHWFIFVFISIALGESPKKTFVWFISDNVFSTFSSGSFTVICLMFKSLSHFEFIFVHGVRVYSSFIDLQAAVQFSQNHLLKRLSFPHFIFLPPLLRIS</sequence>
<dbReference type="Ensembl" id="ENSSSCT00040064517.1">
    <property type="protein sequence ID" value="ENSSSCP00040027228.1"/>
    <property type="gene ID" value="ENSSSCG00040047948.1"/>
</dbReference>
<dbReference type="Proteomes" id="UP000694722">
    <property type="component" value="Unplaced"/>
</dbReference>
<evidence type="ECO:0000256" key="1">
    <source>
        <dbReference type="SAM" id="Phobius"/>
    </source>
</evidence>
<dbReference type="Proteomes" id="UP000694725">
    <property type="component" value="Unplaced"/>
</dbReference>
<dbReference type="Ensembl" id="ENSSSCT00065057014.1">
    <property type="protein sequence ID" value="ENSSSCP00065024799.1"/>
    <property type="gene ID" value="ENSSSCG00065041671.1"/>
</dbReference>
<evidence type="ECO:0000313" key="2">
    <source>
        <dbReference type="Ensembl" id="ENSSSCP00065024799.1"/>
    </source>
</evidence>
<keyword evidence="1" id="KW-1133">Transmembrane helix</keyword>
<dbReference type="Proteomes" id="UP000694571">
    <property type="component" value="Unplaced"/>
</dbReference>
<dbReference type="AlphaFoldDB" id="A0A8D0LYA6"/>
<dbReference type="Proteomes" id="UP000694720">
    <property type="component" value="Unplaced"/>
</dbReference>
<proteinExistence type="predicted"/>
<keyword evidence="1" id="KW-0812">Transmembrane</keyword>
<dbReference type="Ensembl" id="ENSSSCT00035029460.1">
    <property type="protein sequence ID" value="ENSSSCP00035011394.1"/>
    <property type="gene ID" value="ENSSSCG00035022556.1"/>
</dbReference>
<dbReference type="Ensembl" id="ENSSSCT00060018518.1">
    <property type="protein sequence ID" value="ENSSSCP00060007449.1"/>
    <property type="gene ID" value="ENSSSCG00060014014.1"/>
</dbReference>
<dbReference type="Ensembl" id="ENSSSCT00045007279.1">
    <property type="protein sequence ID" value="ENSSSCP00045005007.1"/>
    <property type="gene ID" value="ENSSSCG00045004356.1"/>
</dbReference>
<dbReference type="Proteomes" id="UP000694723">
    <property type="component" value="Unplaced"/>
</dbReference>
<feature type="transmembrane region" description="Helical" evidence="1">
    <location>
        <begin position="12"/>
        <end position="28"/>
    </location>
</feature>
<dbReference type="Ensembl" id="ENSSSCT00050065618.1">
    <property type="protein sequence ID" value="ENSSSCP00050028266.1"/>
    <property type="gene ID" value="ENSSSCG00050048168.1"/>
</dbReference>
<dbReference type="Proteomes" id="UP000694726">
    <property type="component" value="Unplaced"/>
</dbReference>
<accession>A0A8D0LYA6</accession>
<dbReference type="Ensembl" id="ENSSSCT00025032100.1">
    <property type="protein sequence ID" value="ENSSSCP00025013440.1"/>
    <property type="gene ID" value="ENSSSCG00025023718.1"/>
</dbReference>
<name>A0A8D0LYA6_PIG</name>
<dbReference type="Proteomes" id="UP000694728">
    <property type="component" value="Unplaced"/>
</dbReference>
<evidence type="ECO:0000313" key="3">
    <source>
        <dbReference type="Proteomes" id="UP000694725"/>
    </source>
</evidence>
<keyword evidence="1" id="KW-0472">Membrane</keyword>
<organism evidence="2 3">
    <name type="scientific">Sus scrofa</name>
    <name type="common">Pig</name>
    <dbReference type="NCBI Taxonomy" id="9823"/>
    <lineage>
        <taxon>Eukaryota</taxon>
        <taxon>Metazoa</taxon>
        <taxon>Chordata</taxon>
        <taxon>Craniata</taxon>
        <taxon>Vertebrata</taxon>
        <taxon>Euteleostomi</taxon>
        <taxon>Mammalia</taxon>
        <taxon>Eutheria</taxon>
        <taxon>Laurasiatheria</taxon>
        <taxon>Artiodactyla</taxon>
        <taxon>Suina</taxon>
        <taxon>Suidae</taxon>
        <taxon>Sus</taxon>
    </lineage>
</organism>